<reference evidence="1 2" key="1">
    <citation type="submission" date="2020-08" db="EMBL/GenBank/DDBJ databases">
        <title>Genomic Encyclopedia of Type Strains, Phase IV (KMG-V): Genome sequencing to study the core and pangenomes of soil and plant-associated prokaryotes.</title>
        <authorList>
            <person name="Whitman W."/>
        </authorList>
    </citation>
    <scope>NUCLEOTIDE SEQUENCE [LARGE SCALE GENOMIC DNA]</scope>
    <source>
        <strain evidence="1 2">JPY158</strain>
    </source>
</reference>
<evidence type="ECO:0000313" key="2">
    <source>
        <dbReference type="Proteomes" id="UP000592780"/>
    </source>
</evidence>
<dbReference type="EMBL" id="JACHDD010000005">
    <property type="protein sequence ID" value="MBB5425053.1"/>
    <property type="molecule type" value="Genomic_DNA"/>
</dbReference>
<protein>
    <submittedName>
        <fullName evidence="1">Multidrug resistance efflux pump</fullName>
    </submittedName>
</protein>
<organism evidence="1 2">
    <name type="scientific">Paraburkholderia atlantica</name>
    <dbReference type="NCBI Taxonomy" id="2654982"/>
    <lineage>
        <taxon>Bacteria</taxon>
        <taxon>Pseudomonadati</taxon>
        <taxon>Pseudomonadota</taxon>
        <taxon>Betaproteobacteria</taxon>
        <taxon>Burkholderiales</taxon>
        <taxon>Burkholderiaceae</taxon>
        <taxon>Paraburkholderia</taxon>
    </lineage>
</organism>
<evidence type="ECO:0000313" key="1">
    <source>
        <dbReference type="EMBL" id="MBB5425053.1"/>
    </source>
</evidence>
<keyword evidence="2" id="KW-1185">Reference proteome</keyword>
<accession>A0A7W8Q759</accession>
<name>A0A7W8Q759_PARAM</name>
<gene>
    <name evidence="1" type="ORF">HDG40_003207</name>
</gene>
<comment type="caution">
    <text evidence="1">The sequence shown here is derived from an EMBL/GenBank/DDBJ whole genome shotgun (WGS) entry which is preliminary data.</text>
</comment>
<dbReference type="Proteomes" id="UP000592780">
    <property type="component" value="Unassembled WGS sequence"/>
</dbReference>
<sequence length="64" mass="6985">MNLAVFGCDYATAGAAKLAIVDSHSFWVYGYFEEARLPHVRVSDPAEVPRAARACAREDRLDAG</sequence>
<dbReference type="AlphaFoldDB" id="A0A7W8Q759"/>
<proteinExistence type="predicted"/>